<dbReference type="GO" id="GO:0003677">
    <property type="term" value="F:DNA binding"/>
    <property type="evidence" value="ECO:0007669"/>
    <property type="project" value="UniProtKB-UniRule"/>
</dbReference>
<feature type="zinc finger region" evidence="18">
    <location>
        <begin position="54"/>
        <end position="90"/>
    </location>
</feature>
<reference evidence="21" key="1">
    <citation type="submission" date="2017-07" db="EMBL/GenBank/DDBJ databases">
        <title>HPV diversity in WHIM patients.</title>
        <authorList>
            <person name="Pastrana D.V."/>
            <person name="Peretti A."/>
            <person name="Welch N.L."/>
            <person name="Borgogna C."/>
            <person name="Badolato R."/>
            <person name="Gariglio M."/>
            <person name="FitzGerald P.C."/>
            <person name="McIntosh C.E."/>
            <person name="Van Doorslaer K."/>
            <person name="McBride A."/>
            <person name="Bliskovsky V."/>
            <person name="Velez D."/>
            <person name="Cho E."/>
            <person name="Brownell I."/>
            <person name="Liu J.S."/>
            <person name="Gonzalez C.M."/>
            <person name="Maldarelli F."/>
            <person name="Lisco A."/>
            <person name="Androphy E.J."/>
            <person name="Uldrick T.S."/>
            <person name="Yarchoan R."/>
            <person name="Dvoretzky I."/>
            <person name="Holland S.M."/>
            <person name="Freeman A.F."/>
            <person name="Murphy P.M."/>
            <person name="McDermott D.H."/>
            <person name="Buck C.B."/>
        </authorList>
    </citation>
    <scope>NUCLEOTIDE SEQUENCE [LARGE SCALE GENOMIC DNA]</scope>
</reference>
<keyword evidence="11 18" id="KW-0238">DNA-binding</keyword>
<evidence type="ECO:0000256" key="13">
    <source>
        <dbReference type="ARBA" id="ARBA00023163"/>
    </source>
</evidence>
<keyword evidence="12 18" id="KW-0010">Activator</keyword>
<comment type="subunit">
    <text evidence="18">Homodimer. Homooligomer. Interacts with host RB1; this interaction induces dissociation of RB1-E2F1 complex thereby disrupting RB1 activity. Interacts with host EP300; this interaction represses EP300 transcriptional activity. Interacts with protein E2; this interaction inhibits E7 oncogenic activity. Interacts with host TMEM173/STING; this interaction impairs the ability of TMEM173/STING to sense cytosolic DNA and promote the production of type I interferon (IFN-alpha and IFN-beta).</text>
</comment>
<dbReference type="Pfam" id="PF00527">
    <property type="entry name" value="E7"/>
    <property type="match status" value="1"/>
</dbReference>
<keyword evidence="2 18" id="KW-0244">Early protein</keyword>
<dbReference type="SUPFAM" id="SSF161234">
    <property type="entry name" value="E7 C-terminal domain-like"/>
    <property type="match status" value="1"/>
</dbReference>
<sequence>MVGNEVTLQDIVLELEPQAIDLFCYEEELPTEQDTSSEEEPDPVKIPYKVVAPCGCCGSRLRLCLLATISGIRTLETLLLEEINLLCPPCRHSLQHGNQ</sequence>
<evidence type="ECO:0000256" key="18">
    <source>
        <dbReference type="HAMAP-Rule" id="MF_04004"/>
    </source>
</evidence>
<keyword evidence="1 18" id="KW-1121">Modulation of host cell cycle by virus</keyword>
<keyword evidence="10 18" id="KW-0805">Transcription regulation</keyword>
<keyword evidence="13 18" id="KW-0804">Transcription</keyword>
<proteinExistence type="inferred from homology"/>
<accession>A0A2D2AKX9</accession>
<dbReference type="GO" id="GO:0008270">
    <property type="term" value="F:zinc ion binding"/>
    <property type="evidence" value="ECO:0007669"/>
    <property type="project" value="UniProtKB-KW"/>
</dbReference>
<gene>
    <name evidence="18 20" type="primary">E7</name>
</gene>
<dbReference type="GO" id="GO:0039645">
    <property type="term" value="P:symbiont-mediated perturbation of host cell cycle G1/S transition checkpoint"/>
    <property type="evidence" value="ECO:0007669"/>
    <property type="project" value="UniProtKB-UniRule"/>
</dbReference>
<keyword evidence="16 18" id="KW-0899">Viral immunoevasion</keyword>
<comment type="similarity">
    <text evidence="18 19">Belongs to the papillomaviridae E7 protein family.</text>
</comment>
<evidence type="ECO:0000256" key="12">
    <source>
        <dbReference type="ARBA" id="ARBA00023159"/>
    </source>
</evidence>
<evidence type="ECO:0000256" key="10">
    <source>
        <dbReference type="ARBA" id="ARBA00023015"/>
    </source>
</evidence>
<keyword evidence="3 18" id="KW-1048">Host nucleus</keyword>
<evidence type="ECO:0000256" key="3">
    <source>
        <dbReference type="ARBA" id="ARBA00022562"/>
    </source>
</evidence>
<comment type="PTM">
    <text evidence="18">Highly phosphorylated.</text>
</comment>
<comment type="function">
    <text evidence="19">E7 protein has both transforming and trans-activating activities.</text>
</comment>
<feature type="short sequence motif" description="Nuclear export signal" evidence="18">
    <location>
        <begin position="72"/>
        <end position="80"/>
    </location>
</feature>
<keyword evidence="7 18" id="KW-0863">Zinc-finger</keyword>
<dbReference type="GO" id="GO:0052170">
    <property type="term" value="P:symbiont-mediated suppression of host innate immune response"/>
    <property type="evidence" value="ECO:0007669"/>
    <property type="project" value="UniProtKB-KW"/>
</dbReference>
<dbReference type="GO" id="GO:0019904">
    <property type="term" value="F:protein domain specific binding"/>
    <property type="evidence" value="ECO:0007669"/>
    <property type="project" value="UniProtKB-UniRule"/>
</dbReference>
<evidence type="ECO:0000256" key="17">
    <source>
        <dbReference type="ARBA" id="ARBA00023309"/>
    </source>
</evidence>
<comment type="subcellular location">
    <subcellularLocation>
        <location evidence="18">Host cytoplasm</location>
    </subcellularLocation>
    <subcellularLocation>
        <location evidence="18">Host nucleus</location>
    </subcellularLocation>
    <text evidence="18">Predominantly found in the host nucleus.</text>
</comment>
<keyword evidence="15" id="KW-0922">Interferon antiviral system evasion</keyword>
<evidence type="ECO:0000313" key="21">
    <source>
        <dbReference type="Proteomes" id="UP000289194"/>
    </source>
</evidence>
<organism evidence="20 21">
    <name type="scientific">Betapapillomavirus 1</name>
    <dbReference type="NCBI Taxonomy" id="337051"/>
    <lineage>
        <taxon>Viruses</taxon>
        <taxon>Monodnaviria</taxon>
        <taxon>Shotokuvirae</taxon>
        <taxon>Cossaviricota</taxon>
        <taxon>Papovaviricetes</taxon>
        <taxon>Zurhausenvirales</taxon>
        <taxon>Papillomaviridae</taxon>
        <taxon>Firstpapillomavirinae</taxon>
        <taxon>Betapapillomavirus</taxon>
    </lineage>
</organism>
<keyword evidence="14 18" id="KW-1035">Host cytoplasm</keyword>
<dbReference type="InterPro" id="IPR000148">
    <property type="entry name" value="Papilloma_E7"/>
</dbReference>
<evidence type="ECO:0000256" key="15">
    <source>
        <dbReference type="ARBA" id="ARBA00023258"/>
    </source>
</evidence>
<comment type="domain">
    <text evidence="18">The E7 terminal domain is an intrinsically disordered domain, whose flexibility and conformational transitions confer target adaptability to the oncoprotein. It allows adaptation to a variety of protein targets and exposes the PEST degradation sequence that regulates its turnover in the cell.</text>
</comment>
<evidence type="ECO:0000313" key="20">
    <source>
        <dbReference type="EMBL" id="ATQ38099.1"/>
    </source>
</evidence>
<evidence type="ECO:0000256" key="1">
    <source>
        <dbReference type="ARBA" id="ARBA00022504"/>
    </source>
</evidence>
<dbReference type="Proteomes" id="UP000289194">
    <property type="component" value="Segment"/>
</dbReference>
<dbReference type="GO" id="GO:0042025">
    <property type="term" value="C:host cell nucleus"/>
    <property type="evidence" value="ECO:0007669"/>
    <property type="project" value="UniProtKB-SubCell"/>
</dbReference>
<dbReference type="PIRSF" id="PIRSF003407">
    <property type="entry name" value="Papvi_E7"/>
    <property type="match status" value="1"/>
</dbReference>
<dbReference type="Gene3D" id="3.30.160.330">
    <property type="match status" value="1"/>
</dbReference>
<evidence type="ECO:0000256" key="16">
    <source>
        <dbReference type="ARBA" id="ARBA00023280"/>
    </source>
</evidence>
<keyword evidence="5 18" id="KW-1090">Inhibition of host innate immune response by virus</keyword>
<comment type="caution">
    <text evidence="18">Lacks conserved residue(s) required for the propagation of feature annotation.</text>
</comment>
<dbReference type="HAMAP" id="MF_04004">
    <property type="entry name" value="PPV_E7"/>
    <property type="match status" value="1"/>
</dbReference>
<evidence type="ECO:0000256" key="14">
    <source>
        <dbReference type="ARBA" id="ARBA00023200"/>
    </source>
</evidence>
<evidence type="ECO:0000256" key="2">
    <source>
        <dbReference type="ARBA" id="ARBA00022518"/>
    </source>
</evidence>
<evidence type="ECO:0000256" key="11">
    <source>
        <dbReference type="ARBA" id="ARBA00023125"/>
    </source>
</evidence>
<feature type="short sequence motif" description="LXCXE motif; interaction with host RB1 and TMEM173/STING" evidence="18">
    <location>
        <begin position="22"/>
        <end position="26"/>
    </location>
</feature>
<dbReference type="GO" id="GO:0003700">
    <property type="term" value="F:DNA-binding transcription factor activity"/>
    <property type="evidence" value="ECO:0007669"/>
    <property type="project" value="UniProtKB-UniRule"/>
</dbReference>
<keyword evidence="6 18" id="KW-0479">Metal-binding</keyword>
<evidence type="ECO:0000256" key="5">
    <source>
        <dbReference type="ARBA" id="ARBA00022632"/>
    </source>
</evidence>
<evidence type="ECO:0000256" key="4">
    <source>
        <dbReference type="ARBA" id="ARBA00022581"/>
    </source>
</evidence>
<keyword evidence="17 18" id="KW-1078">G1/S host cell cycle checkpoint dysregulation by virus</keyword>
<dbReference type="EMBL" id="MF588679">
    <property type="protein sequence ID" value="ATQ38099.1"/>
    <property type="molecule type" value="Genomic_DNA"/>
</dbReference>
<keyword evidence="4 18" id="KW-0945">Host-virus interaction</keyword>
<evidence type="ECO:0000256" key="9">
    <source>
        <dbReference type="ARBA" id="ARBA00022833"/>
    </source>
</evidence>
<evidence type="ECO:0000256" key="7">
    <source>
        <dbReference type="ARBA" id="ARBA00022771"/>
    </source>
</evidence>
<name>A0A2D2AKX9_9PAPI</name>
<evidence type="ECO:0000256" key="19">
    <source>
        <dbReference type="PIRNR" id="PIRNR003407"/>
    </source>
</evidence>
<protein>
    <recommendedName>
        <fullName evidence="18 19">Protein E7</fullName>
    </recommendedName>
</protein>
<evidence type="ECO:0000256" key="6">
    <source>
        <dbReference type="ARBA" id="ARBA00022723"/>
    </source>
</evidence>
<comment type="function">
    <text evidence="18">Plays a role in viral genome replication by driving entry of quiescent cells into the cell cycle. Stimulation of progression from G1 to S phase allows the virus to efficiently use the cellular DNA replicating machinery to achieve viral genome replication. E7 protein has both transforming and trans-activating activities. Induces the disassembly of the E2F1 transcription factor from RB1, with subsequent transcriptional activation of E2F1-regulated S-phase genes. Interferes with host histone deacetylation mediated by HDAC1 and HDAC2, leading to transcription activation. Plays also a role in the inhibition of both antiviral and antiproliferative functions of host interferon alpha. Interaction with host TMEM173/STING impairs the ability of TMEM173/STING to sense cytosolic DNA and promote the production of type I interferon (IFN-alpha and IFN-beta).</text>
</comment>
<evidence type="ECO:0000256" key="8">
    <source>
        <dbReference type="ARBA" id="ARBA00022830"/>
    </source>
</evidence>
<keyword evidence="8 18" id="KW-1114">Inhibition of host interferon signaling pathway by virus</keyword>
<dbReference type="GO" id="GO:0039502">
    <property type="term" value="P:symbiont-mediated suppression of host type I interferon-mediated signaling pathway"/>
    <property type="evidence" value="ECO:0007669"/>
    <property type="project" value="UniProtKB-UniRule"/>
</dbReference>
<keyword evidence="9 18" id="KW-0862">Zinc</keyword>
<dbReference type="GO" id="GO:0006351">
    <property type="term" value="P:DNA-templated transcription"/>
    <property type="evidence" value="ECO:0007669"/>
    <property type="project" value="UniProtKB-UniRule"/>
</dbReference>
<dbReference type="GO" id="GO:0030430">
    <property type="term" value="C:host cell cytoplasm"/>
    <property type="evidence" value="ECO:0007669"/>
    <property type="project" value="UniProtKB-SubCell"/>
</dbReference>